<protein>
    <submittedName>
        <fullName evidence="1">Uncharacterized protein</fullName>
    </submittedName>
</protein>
<evidence type="ECO:0000313" key="2">
    <source>
        <dbReference type="Proteomes" id="UP000839598"/>
    </source>
</evidence>
<name>A0A5Y3MTX3_SALER</name>
<accession>A0A5Y3MTX3</accession>
<dbReference type="Proteomes" id="UP000839598">
    <property type="component" value="Unassembled WGS sequence"/>
</dbReference>
<gene>
    <name evidence="1" type="ORF">DN310_12100</name>
</gene>
<dbReference type="AlphaFoldDB" id="A0A5Y3MTX3"/>
<organism evidence="1 2">
    <name type="scientific">Salmonella enterica subsp. salamae</name>
    <dbReference type="NCBI Taxonomy" id="59202"/>
    <lineage>
        <taxon>Bacteria</taxon>
        <taxon>Pseudomonadati</taxon>
        <taxon>Pseudomonadota</taxon>
        <taxon>Gammaproteobacteria</taxon>
        <taxon>Enterobacterales</taxon>
        <taxon>Enterobacteriaceae</taxon>
        <taxon>Salmonella</taxon>
    </lineage>
</organism>
<sequence>MIFTTIINQLKIRNGSISVRYPDFLKNGIFFSIIRSVGDICTFESEHDHGRNEKDYVCNNFHS</sequence>
<evidence type="ECO:0000313" key="1">
    <source>
        <dbReference type="EMBL" id="ECI4010051.1"/>
    </source>
</evidence>
<dbReference type="EMBL" id="AAIVAV010000011">
    <property type="protein sequence ID" value="ECI4010051.1"/>
    <property type="molecule type" value="Genomic_DNA"/>
</dbReference>
<comment type="caution">
    <text evidence="1">The sequence shown here is derived from an EMBL/GenBank/DDBJ whole genome shotgun (WGS) entry which is preliminary data.</text>
</comment>
<reference evidence="1 2" key="1">
    <citation type="submission" date="2018-06" db="EMBL/GenBank/DDBJ databases">
        <authorList>
            <person name="Ashton P.M."/>
            <person name="Dallman T."/>
            <person name="Nair S."/>
            <person name="De Pinna E."/>
            <person name="Peters T."/>
            <person name="Grant K."/>
        </authorList>
    </citation>
    <scope>NUCLEOTIDE SEQUENCE [LARGE SCALE GENOMIC DNA]</scope>
    <source>
        <strain evidence="1 2">275803</strain>
    </source>
</reference>
<proteinExistence type="predicted"/>